<dbReference type="InterPro" id="IPR013103">
    <property type="entry name" value="RVT_2"/>
</dbReference>
<feature type="domain" description="Reverse transcriptase Ty1/copia-type" evidence="2">
    <location>
        <begin position="6"/>
        <end position="61"/>
    </location>
</feature>
<feature type="region of interest" description="Disordered" evidence="1">
    <location>
        <begin position="665"/>
        <end position="684"/>
    </location>
</feature>
<keyword evidence="4" id="KW-1185">Reference proteome</keyword>
<comment type="caution">
    <text evidence="3">The sequence shown here is derived from an EMBL/GenBank/DDBJ whole genome shotgun (WGS) entry which is preliminary data.</text>
</comment>
<sequence>MKEALIEAIRLYLAYASFKDFVVYQMDVKSAFLYGKIKEEVYVCQPPSFEDLDFPDKRGQIDMTLFIKKDKSNILLVQVHVDNIMFGSTRKEICTEFEKMMHKKFQMSSIGELTFFFGLQVKQKEDRIFISQDKIFRYLKGQPKLGLWYPKDSPFDLVACTDSDYARASLDRKPTIGGYQFLGCRLISWKCKEQTVVANSTTEAEYIAAPNSCGQVLWIQNQMLDYGFNYMHTKIYIDNESTICIVKNPIFHSKTKHIEIRHHFIRDSNEKKLIQMIKFHTDHNVADFLTKAFDVNCVNMEQIIHKGWLEWNATAVRDEIRSTGVVKKVNREPHVHALIDGKRIVVSEATIRNLDTKAVKFLMYPRFIQLFMNHQVEGLLSHKIKYIAPSYTKKFFGNMKRVGKDFSGNVTTLFPTMLDMVADEDVIVERVTKQSNDPLSGEDRLKLQELMEICPNLQRRVLTLEETKTTQAAEIIILKKWVKMLEKGKKTRTPKLKRLYKGRKIADIDKYANITLVDRDQGKNDDNIMFDINDLARDEVVGESKSTSKDVNLNEDEVTLAQTLQKMKSTTPRAKGVVMREREQETRRLQAQFDEEARIANEEALRIKEANLALTEEWNNIQAKIDVDYELAQRLLAEEQEELTDAEKAKLFIQLLEARKKHFAAKRAKEQRSKPPTKAQKRKTTSTYLKNMAGYKANQLKNKSYDDIQMLFDKAMKRVNTFVDMDTEVVEGSFSKRAGDELRQETIKKKKLDDDKETTELQMLVEIIIDAEEVAVDAIPLPINP</sequence>
<dbReference type="PANTHER" id="PTHR11439:SF495">
    <property type="entry name" value="REVERSE TRANSCRIPTASE, RNA-DEPENDENT DNA POLYMERASE-RELATED"/>
    <property type="match status" value="1"/>
</dbReference>
<reference evidence="3" key="1">
    <citation type="journal article" date="2022" name="Int. J. Mol. Sci.">
        <title>Draft Genome of Tanacetum Coccineum: Genomic Comparison of Closely Related Tanacetum-Family Plants.</title>
        <authorList>
            <person name="Yamashiro T."/>
            <person name="Shiraishi A."/>
            <person name="Nakayama K."/>
            <person name="Satake H."/>
        </authorList>
    </citation>
    <scope>NUCLEOTIDE SEQUENCE</scope>
</reference>
<name>A0ABQ5FGB1_9ASTR</name>
<dbReference type="EMBL" id="BQNB010017372">
    <property type="protein sequence ID" value="GJT62395.1"/>
    <property type="molecule type" value="Genomic_DNA"/>
</dbReference>
<protein>
    <submittedName>
        <fullName evidence="3">Ribonuclease H-like domain-containing protein</fullName>
    </submittedName>
</protein>
<dbReference type="PANTHER" id="PTHR11439">
    <property type="entry name" value="GAG-POL-RELATED RETROTRANSPOSON"/>
    <property type="match status" value="1"/>
</dbReference>
<reference evidence="3" key="2">
    <citation type="submission" date="2022-01" db="EMBL/GenBank/DDBJ databases">
        <authorList>
            <person name="Yamashiro T."/>
            <person name="Shiraishi A."/>
            <person name="Satake H."/>
            <person name="Nakayama K."/>
        </authorList>
    </citation>
    <scope>NUCLEOTIDE SEQUENCE</scope>
</reference>
<dbReference type="Proteomes" id="UP001151760">
    <property type="component" value="Unassembled WGS sequence"/>
</dbReference>
<evidence type="ECO:0000259" key="2">
    <source>
        <dbReference type="Pfam" id="PF07727"/>
    </source>
</evidence>
<accession>A0ABQ5FGB1</accession>
<organism evidence="3 4">
    <name type="scientific">Tanacetum coccineum</name>
    <dbReference type="NCBI Taxonomy" id="301880"/>
    <lineage>
        <taxon>Eukaryota</taxon>
        <taxon>Viridiplantae</taxon>
        <taxon>Streptophyta</taxon>
        <taxon>Embryophyta</taxon>
        <taxon>Tracheophyta</taxon>
        <taxon>Spermatophyta</taxon>
        <taxon>Magnoliopsida</taxon>
        <taxon>eudicotyledons</taxon>
        <taxon>Gunneridae</taxon>
        <taxon>Pentapetalae</taxon>
        <taxon>asterids</taxon>
        <taxon>campanulids</taxon>
        <taxon>Asterales</taxon>
        <taxon>Asteraceae</taxon>
        <taxon>Asteroideae</taxon>
        <taxon>Anthemideae</taxon>
        <taxon>Anthemidinae</taxon>
        <taxon>Tanacetum</taxon>
    </lineage>
</organism>
<proteinExistence type="predicted"/>
<evidence type="ECO:0000313" key="4">
    <source>
        <dbReference type="Proteomes" id="UP001151760"/>
    </source>
</evidence>
<evidence type="ECO:0000313" key="3">
    <source>
        <dbReference type="EMBL" id="GJT62395.1"/>
    </source>
</evidence>
<dbReference type="Pfam" id="PF07727">
    <property type="entry name" value="RVT_2"/>
    <property type="match status" value="1"/>
</dbReference>
<dbReference type="CDD" id="cd09272">
    <property type="entry name" value="RNase_HI_RT_Ty1"/>
    <property type="match status" value="1"/>
</dbReference>
<evidence type="ECO:0000256" key="1">
    <source>
        <dbReference type="SAM" id="MobiDB-lite"/>
    </source>
</evidence>
<gene>
    <name evidence="3" type="ORF">Tco_1005928</name>
</gene>